<organism evidence="2 3">
    <name type="scientific">Mycobacterium gallinarum</name>
    <dbReference type="NCBI Taxonomy" id="39689"/>
    <lineage>
        <taxon>Bacteria</taxon>
        <taxon>Bacillati</taxon>
        <taxon>Actinomycetota</taxon>
        <taxon>Actinomycetes</taxon>
        <taxon>Mycobacteriales</taxon>
        <taxon>Mycobacteriaceae</taxon>
        <taxon>Mycobacterium</taxon>
    </lineage>
</organism>
<protein>
    <submittedName>
        <fullName evidence="2">Uncharacterized protein</fullName>
    </submittedName>
</protein>
<sequence>MEPQPPAAEPQAVPPAYRLHPPTGVTWATALGGFAAGGILLGFNYWKWRQKAAAATVVAAGFVAFSVVAWLALITPASVPAVVFLVPQLLVGYFVAKWLQGRRFDAHVAAGGGKISSGVGAAIGLGFGALMLGAFAIWFLSTGINPKALLDTQESVDFGHGQHVFYSRGASREAAQDFGEALTRGRYFDGTVATEVWIAGQPGKREISFVGAEGAWDDPVNVDYMHELTEYIVADIGGKPVTVLLLDERLYEKKRCRLDTAWTCSPNP</sequence>
<proteinExistence type="predicted"/>
<accession>A0A9W4B379</accession>
<name>A0A9W4B379_9MYCO</name>
<dbReference type="AlphaFoldDB" id="A0A9W4B379"/>
<keyword evidence="1" id="KW-0472">Membrane</keyword>
<feature type="transmembrane region" description="Helical" evidence="1">
    <location>
        <begin position="79"/>
        <end position="99"/>
    </location>
</feature>
<dbReference type="KEGG" id="mgau:MGALJ_27740"/>
<keyword evidence="1" id="KW-1133">Transmembrane helix</keyword>
<feature type="transmembrane region" description="Helical" evidence="1">
    <location>
        <begin position="119"/>
        <end position="140"/>
    </location>
</feature>
<reference evidence="2 3" key="1">
    <citation type="journal article" date="2019" name="Emerg. Microbes Infect.">
        <title>Comprehensive subspecies identification of 175 nontuberculous mycobacteria species based on 7547 genomic profiles.</title>
        <authorList>
            <person name="Matsumoto Y."/>
            <person name="Kinjo T."/>
            <person name="Motooka D."/>
            <person name="Nabeya D."/>
            <person name="Jung N."/>
            <person name="Uechi K."/>
            <person name="Horii T."/>
            <person name="Iida T."/>
            <person name="Fujita J."/>
            <person name="Nakamura S."/>
        </authorList>
    </citation>
    <scope>NUCLEOTIDE SEQUENCE [LARGE SCALE GENOMIC DNA]</scope>
    <source>
        <strain evidence="2 3">JCM 6399</strain>
    </source>
</reference>
<dbReference type="Proteomes" id="UP000465785">
    <property type="component" value="Chromosome"/>
</dbReference>
<evidence type="ECO:0000313" key="3">
    <source>
        <dbReference type="Proteomes" id="UP000465785"/>
    </source>
</evidence>
<evidence type="ECO:0000313" key="2">
    <source>
        <dbReference type="EMBL" id="BBY93105.1"/>
    </source>
</evidence>
<keyword evidence="3" id="KW-1185">Reference proteome</keyword>
<feature type="transmembrane region" description="Helical" evidence="1">
    <location>
        <begin position="25"/>
        <end position="46"/>
    </location>
</feature>
<evidence type="ECO:0000256" key="1">
    <source>
        <dbReference type="SAM" id="Phobius"/>
    </source>
</evidence>
<keyword evidence="1" id="KW-0812">Transmembrane</keyword>
<dbReference type="RefSeq" id="WP_163730103.1">
    <property type="nucleotide sequence ID" value="NZ_AP022601.1"/>
</dbReference>
<dbReference type="EMBL" id="AP022601">
    <property type="protein sequence ID" value="BBY93105.1"/>
    <property type="molecule type" value="Genomic_DNA"/>
</dbReference>
<feature type="transmembrane region" description="Helical" evidence="1">
    <location>
        <begin position="53"/>
        <end position="73"/>
    </location>
</feature>
<gene>
    <name evidence="2" type="ORF">MGALJ_27740</name>
</gene>